<evidence type="ECO:0000313" key="5">
    <source>
        <dbReference type="Proteomes" id="UP000317496"/>
    </source>
</evidence>
<name>A0A516H230_9PROT</name>
<evidence type="ECO:0000256" key="1">
    <source>
        <dbReference type="ARBA" id="ARBA00010613"/>
    </source>
</evidence>
<comment type="similarity">
    <text evidence="1">Belongs to the carbon-nitrogen hydrolase superfamily. NIT1/NIT2 family.</text>
</comment>
<gene>
    <name evidence="4" type="ORF">FNB15_11355</name>
</gene>
<feature type="domain" description="CN hydrolase" evidence="3">
    <location>
        <begin position="5"/>
        <end position="253"/>
    </location>
</feature>
<dbReference type="KEGG" id="fer:FNB15_11355"/>
<sequence length="285" mass="30405">MAQKVKVGLVQPNIWDNMDANIAHVSALVRKAREAGADFITTPENSGFMGVNAAASVAAGKPEESHPALQAFRKLSAELGTWLLVGSLAIKPAGANRNFNRSYLLAPDGGIAARYDKIHLFDVDLPSGETYRESNSIAPGGEGVLTSLPFGTLGMSVCYDLRFPGLYRGLAQAGADLITIPAAFTRTTGQAHWHVLMRARAIETGAFVIAPAMWGDHPGNRQTYGHSLVIDPWGRVLADMGDGVGAKVVEIDLGEVAKARAQIPAWRHDPVYTLPARNLTGRAAE</sequence>
<dbReference type="SUPFAM" id="SSF56317">
    <property type="entry name" value="Carbon-nitrogen hydrolase"/>
    <property type="match status" value="1"/>
</dbReference>
<dbReference type="InterPro" id="IPR036526">
    <property type="entry name" value="C-N_Hydrolase_sf"/>
</dbReference>
<keyword evidence="5" id="KW-1185">Reference proteome</keyword>
<proteinExistence type="inferred from homology"/>
<dbReference type="CDD" id="cd07572">
    <property type="entry name" value="nit"/>
    <property type="match status" value="1"/>
</dbReference>
<dbReference type="Pfam" id="PF00795">
    <property type="entry name" value="CN_hydrolase"/>
    <property type="match status" value="1"/>
</dbReference>
<dbReference type="EMBL" id="CP041636">
    <property type="protein sequence ID" value="QDO97826.1"/>
    <property type="molecule type" value="Genomic_DNA"/>
</dbReference>
<reference evidence="4 5" key="1">
    <citation type="submission" date="2019-07" db="EMBL/GenBank/DDBJ databases">
        <title>Genome sequencing for Ferrovibrio sp. K5.</title>
        <authorList>
            <person name="Park S.-J."/>
        </authorList>
    </citation>
    <scope>NUCLEOTIDE SEQUENCE [LARGE SCALE GENOMIC DNA]</scope>
    <source>
        <strain evidence="4 5">K5</strain>
    </source>
</reference>
<dbReference type="InterPro" id="IPR001110">
    <property type="entry name" value="UPF0012_CS"/>
</dbReference>
<dbReference type="Gene3D" id="3.60.110.10">
    <property type="entry name" value="Carbon-nitrogen hydrolase"/>
    <property type="match status" value="1"/>
</dbReference>
<dbReference type="PROSITE" id="PS01227">
    <property type="entry name" value="UPF0012"/>
    <property type="match status" value="1"/>
</dbReference>
<accession>A0A516H230</accession>
<dbReference type="PROSITE" id="PS50263">
    <property type="entry name" value="CN_HYDROLASE"/>
    <property type="match status" value="1"/>
</dbReference>
<dbReference type="AlphaFoldDB" id="A0A516H230"/>
<dbReference type="InterPro" id="IPR045254">
    <property type="entry name" value="Nit1/2_C-N_Hydrolase"/>
</dbReference>
<dbReference type="PANTHER" id="PTHR23088">
    <property type="entry name" value="NITRILASE-RELATED"/>
    <property type="match status" value="1"/>
</dbReference>
<dbReference type="RefSeq" id="WP_144068807.1">
    <property type="nucleotide sequence ID" value="NZ_CP041636.1"/>
</dbReference>
<protein>
    <submittedName>
        <fullName evidence="4">Carbon-nitrogen hydrolase family protein</fullName>
    </submittedName>
</protein>
<dbReference type="PANTHER" id="PTHR23088:SF27">
    <property type="entry name" value="DEAMINATED GLUTATHIONE AMIDASE"/>
    <property type="match status" value="1"/>
</dbReference>
<dbReference type="OrthoDB" id="9811121at2"/>
<evidence type="ECO:0000313" key="4">
    <source>
        <dbReference type="EMBL" id="QDO97826.1"/>
    </source>
</evidence>
<keyword evidence="2 4" id="KW-0378">Hydrolase</keyword>
<organism evidence="4 5">
    <name type="scientific">Ferrovibrio terrae</name>
    <dbReference type="NCBI Taxonomy" id="2594003"/>
    <lineage>
        <taxon>Bacteria</taxon>
        <taxon>Pseudomonadati</taxon>
        <taxon>Pseudomonadota</taxon>
        <taxon>Alphaproteobacteria</taxon>
        <taxon>Rhodospirillales</taxon>
        <taxon>Rhodospirillaceae</taxon>
        <taxon>Ferrovibrio</taxon>
    </lineage>
</organism>
<dbReference type="InterPro" id="IPR003010">
    <property type="entry name" value="C-N_Hydrolase"/>
</dbReference>
<evidence type="ECO:0000256" key="2">
    <source>
        <dbReference type="ARBA" id="ARBA00022801"/>
    </source>
</evidence>
<dbReference type="Proteomes" id="UP000317496">
    <property type="component" value="Chromosome"/>
</dbReference>
<dbReference type="GO" id="GO:0016811">
    <property type="term" value="F:hydrolase activity, acting on carbon-nitrogen (but not peptide) bonds, in linear amides"/>
    <property type="evidence" value="ECO:0007669"/>
    <property type="project" value="InterPro"/>
</dbReference>
<evidence type="ECO:0000259" key="3">
    <source>
        <dbReference type="PROSITE" id="PS50263"/>
    </source>
</evidence>